<dbReference type="PROSITE" id="PS51352">
    <property type="entry name" value="THIOREDOXIN_2"/>
    <property type="match status" value="1"/>
</dbReference>
<evidence type="ECO:0000313" key="4">
    <source>
        <dbReference type="EMBL" id="KAG7600399.1"/>
    </source>
</evidence>
<keyword evidence="2" id="KW-0732">Signal</keyword>
<evidence type="ECO:0000256" key="1">
    <source>
        <dbReference type="ARBA" id="ARBA00004470"/>
    </source>
</evidence>
<dbReference type="PANTHER" id="PTHR45663">
    <property type="entry name" value="GEO12009P1"/>
    <property type="match status" value="1"/>
</dbReference>
<comment type="subcellular location">
    <subcellularLocation>
        <location evidence="1">Plastid</location>
        <location evidence="1">Chloroplast stroma</location>
    </subcellularLocation>
</comment>
<sequence>MEQIRGSNQLVLTVTRLICLWFSVGISSDSDPLIKPYVTLSLPSKDGLVSSVQNITEVEWYSHVQNSKVPVMVVVITRECERCRSLLPTLSKLDLEYKDQFKFYTMDADDGPTITDIYSIRTFPTTIVVKNGDHVAQKAGTEPEDLYYLVNLFL</sequence>
<name>A0A8T2CLI3_ARASU</name>
<feature type="chain" id="PRO_5035727468" evidence="2">
    <location>
        <begin position="29"/>
        <end position="154"/>
    </location>
</feature>
<feature type="domain" description="Thioredoxin" evidence="3">
    <location>
        <begin position="31"/>
        <end position="154"/>
    </location>
</feature>
<dbReference type="InterPro" id="IPR013766">
    <property type="entry name" value="Thioredoxin_domain"/>
</dbReference>
<organism evidence="4 5">
    <name type="scientific">Arabidopsis suecica</name>
    <name type="common">Swedish thale-cress</name>
    <name type="synonym">Cardaminopsis suecica</name>
    <dbReference type="NCBI Taxonomy" id="45249"/>
    <lineage>
        <taxon>Eukaryota</taxon>
        <taxon>Viridiplantae</taxon>
        <taxon>Streptophyta</taxon>
        <taxon>Embryophyta</taxon>
        <taxon>Tracheophyta</taxon>
        <taxon>Spermatophyta</taxon>
        <taxon>Magnoliopsida</taxon>
        <taxon>eudicotyledons</taxon>
        <taxon>Gunneridae</taxon>
        <taxon>Pentapetalae</taxon>
        <taxon>rosids</taxon>
        <taxon>malvids</taxon>
        <taxon>Brassicales</taxon>
        <taxon>Brassicaceae</taxon>
        <taxon>Camelineae</taxon>
        <taxon>Arabidopsis</taxon>
    </lineage>
</organism>
<evidence type="ECO:0000313" key="5">
    <source>
        <dbReference type="Proteomes" id="UP000694251"/>
    </source>
</evidence>
<dbReference type="Proteomes" id="UP000694251">
    <property type="component" value="Chromosome 6"/>
</dbReference>
<dbReference type="Pfam" id="PF00085">
    <property type="entry name" value="Thioredoxin"/>
    <property type="match status" value="1"/>
</dbReference>
<comment type="caution">
    <text evidence="4">The sequence shown here is derived from an EMBL/GenBank/DDBJ whole genome shotgun (WGS) entry which is preliminary data.</text>
</comment>
<gene>
    <name evidence="4" type="ORF">ISN44_As06g045090</name>
</gene>
<protein>
    <submittedName>
        <fullName evidence="4">Thioredoxin-like superfamily</fullName>
    </submittedName>
</protein>
<reference evidence="4 5" key="1">
    <citation type="submission" date="2020-12" db="EMBL/GenBank/DDBJ databases">
        <title>Concerted genomic and epigenomic changes stabilize Arabidopsis allopolyploids.</title>
        <authorList>
            <person name="Chen Z."/>
        </authorList>
    </citation>
    <scope>NUCLEOTIDE SEQUENCE [LARGE SCALE GENOMIC DNA]</scope>
    <source>
        <strain evidence="4">As9502</strain>
        <tissue evidence="4">Leaf</tissue>
    </source>
</reference>
<dbReference type="EMBL" id="JAEFBJ010000006">
    <property type="protein sequence ID" value="KAG7600399.1"/>
    <property type="molecule type" value="Genomic_DNA"/>
</dbReference>
<evidence type="ECO:0000259" key="3">
    <source>
        <dbReference type="PROSITE" id="PS51352"/>
    </source>
</evidence>
<proteinExistence type="predicted"/>
<evidence type="ECO:0000256" key="2">
    <source>
        <dbReference type="SAM" id="SignalP"/>
    </source>
</evidence>
<dbReference type="PANTHER" id="PTHR45663:SF32">
    <property type="entry name" value="THIOREDOXIN FAMILY PROTEIN-RELATED"/>
    <property type="match status" value="1"/>
</dbReference>
<dbReference type="OrthoDB" id="1113108at2759"/>
<keyword evidence="5" id="KW-1185">Reference proteome</keyword>
<feature type="signal peptide" evidence="2">
    <location>
        <begin position="1"/>
        <end position="28"/>
    </location>
</feature>
<accession>A0A8T2CLI3</accession>
<dbReference type="GO" id="GO:0009570">
    <property type="term" value="C:chloroplast stroma"/>
    <property type="evidence" value="ECO:0007669"/>
    <property type="project" value="UniProtKB-SubCell"/>
</dbReference>
<dbReference type="GO" id="GO:0015035">
    <property type="term" value="F:protein-disulfide reductase activity"/>
    <property type="evidence" value="ECO:0007669"/>
    <property type="project" value="TreeGrafter"/>
</dbReference>
<dbReference type="AlphaFoldDB" id="A0A8T2CLI3"/>